<evidence type="ECO:0000313" key="2">
    <source>
        <dbReference type="Proteomes" id="UP000823749"/>
    </source>
</evidence>
<comment type="caution">
    <text evidence="1">The sequence shown here is derived from an EMBL/GenBank/DDBJ whole genome shotgun (WGS) entry which is preliminary data.</text>
</comment>
<keyword evidence="2" id="KW-1185">Reference proteome</keyword>
<gene>
    <name evidence="1" type="ORF">RHGRI_028222</name>
</gene>
<protein>
    <submittedName>
        <fullName evidence="1">Uncharacterized protein</fullName>
    </submittedName>
</protein>
<dbReference type="EMBL" id="JACTNZ010000010">
    <property type="protein sequence ID" value="KAG5527247.1"/>
    <property type="molecule type" value="Genomic_DNA"/>
</dbReference>
<dbReference type="AlphaFoldDB" id="A0AAV6IEZ2"/>
<reference evidence="1" key="1">
    <citation type="submission" date="2020-08" db="EMBL/GenBank/DDBJ databases">
        <title>Plant Genome Project.</title>
        <authorList>
            <person name="Zhang R.-G."/>
        </authorList>
    </citation>
    <scope>NUCLEOTIDE SEQUENCE</scope>
    <source>
        <strain evidence="1">WSP0</strain>
        <tissue evidence="1">Leaf</tissue>
    </source>
</reference>
<name>A0AAV6IEZ2_9ERIC</name>
<accession>A0AAV6IEZ2</accession>
<sequence>MKGQDSIAQTKPVDDSCRRTKVFAIPLLLVSGGVYGGVNEDISIFRRRRIGFLSHRTKSVRALSYGTAAKTLGPYSIKYCISPIFNHLLLFVELLE</sequence>
<evidence type="ECO:0000313" key="1">
    <source>
        <dbReference type="EMBL" id="KAG5527247.1"/>
    </source>
</evidence>
<organism evidence="1 2">
    <name type="scientific">Rhododendron griersonianum</name>
    <dbReference type="NCBI Taxonomy" id="479676"/>
    <lineage>
        <taxon>Eukaryota</taxon>
        <taxon>Viridiplantae</taxon>
        <taxon>Streptophyta</taxon>
        <taxon>Embryophyta</taxon>
        <taxon>Tracheophyta</taxon>
        <taxon>Spermatophyta</taxon>
        <taxon>Magnoliopsida</taxon>
        <taxon>eudicotyledons</taxon>
        <taxon>Gunneridae</taxon>
        <taxon>Pentapetalae</taxon>
        <taxon>asterids</taxon>
        <taxon>Ericales</taxon>
        <taxon>Ericaceae</taxon>
        <taxon>Ericoideae</taxon>
        <taxon>Rhodoreae</taxon>
        <taxon>Rhododendron</taxon>
    </lineage>
</organism>
<proteinExistence type="predicted"/>
<dbReference type="Proteomes" id="UP000823749">
    <property type="component" value="Chromosome 10"/>
</dbReference>